<comment type="caution">
    <text evidence="1">The sequence shown here is derived from an EMBL/GenBank/DDBJ whole genome shotgun (WGS) entry which is preliminary data.</text>
</comment>
<organism evidence="1 2">
    <name type="scientific">Parelaphostrongylus tenuis</name>
    <name type="common">Meningeal worm</name>
    <dbReference type="NCBI Taxonomy" id="148309"/>
    <lineage>
        <taxon>Eukaryota</taxon>
        <taxon>Metazoa</taxon>
        <taxon>Ecdysozoa</taxon>
        <taxon>Nematoda</taxon>
        <taxon>Chromadorea</taxon>
        <taxon>Rhabditida</taxon>
        <taxon>Rhabditina</taxon>
        <taxon>Rhabditomorpha</taxon>
        <taxon>Strongyloidea</taxon>
        <taxon>Metastrongylidae</taxon>
        <taxon>Parelaphostrongylus</taxon>
    </lineage>
</organism>
<gene>
    <name evidence="1" type="ORF">KIN20_009618</name>
</gene>
<name>A0AAD5M6L9_PARTN</name>
<dbReference type="AlphaFoldDB" id="A0AAD5M6L9"/>
<evidence type="ECO:0000313" key="1">
    <source>
        <dbReference type="EMBL" id="KAJ1353070.1"/>
    </source>
</evidence>
<accession>A0AAD5M6L9</accession>
<reference evidence="1" key="1">
    <citation type="submission" date="2021-06" db="EMBL/GenBank/DDBJ databases">
        <title>Parelaphostrongylus tenuis whole genome reference sequence.</title>
        <authorList>
            <person name="Garwood T.J."/>
            <person name="Larsen P.A."/>
            <person name="Fountain-Jones N.M."/>
            <person name="Garbe J.R."/>
            <person name="Macchietto M.G."/>
            <person name="Kania S.A."/>
            <person name="Gerhold R.W."/>
            <person name="Richards J.E."/>
            <person name="Wolf T.M."/>
        </authorList>
    </citation>
    <scope>NUCLEOTIDE SEQUENCE</scope>
    <source>
        <strain evidence="1">MNPRO001-30</strain>
        <tissue evidence="1">Meninges</tissue>
    </source>
</reference>
<evidence type="ECO:0000313" key="2">
    <source>
        <dbReference type="Proteomes" id="UP001196413"/>
    </source>
</evidence>
<dbReference type="EMBL" id="JAHQIW010001586">
    <property type="protein sequence ID" value="KAJ1353070.1"/>
    <property type="molecule type" value="Genomic_DNA"/>
</dbReference>
<protein>
    <submittedName>
        <fullName evidence="1">Uncharacterized protein</fullName>
    </submittedName>
</protein>
<dbReference type="Proteomes" id="UP001196413">
    <property type="component" value="Unassembled WGS sequence"/>
</dbReference>
<proteinExistence type="predicted"/>
<keyword evidence="2" id="KW-1185">Reference proteome</keyword>
<sequence>MAKCGIIFKFVKSAAVLPRSDTFYWIQRPPPLTIANRKYRIVMTSPPTSPVNLHASKLSATNEAGVNAQTPIRKPGKKIAALVGDDEMASLPQGSSSPKSRFRNGHASFRLRMLQEQHGTGFEPVSFV</sequence>